<proteinExistence type="inferred from homology"/>
<comment type="caution">
    <text evidence="10">The sequence shown here is derived from an EMBL/GenBank/DDBJ whole genome shotgun (WGS) entry which is preliminary data.</text>
</comment>
<reference evidence="10 11" key="1">
    <citation type="submission" date="2019-03" db="EMBL/GenBank/DDBJ databases">
        <title>Genomics of glacier-inhabiting Cryobacterium strains.</title>
        <authorList>
            <person name="Liu Q."/>
            <person name="Xin Y.-H."/>
        </authorList>
    </citation>
    <scope>NUCLEOTIDE SEQUENCE [LARGE SCALE GENOMIC DNA]</scope>
    <source>
        <strain evidence="10 11">RHLT2-21</strain>
    </source>
</reference>
<feature type="transmembrane region" description="Helical" evidence="7">
    <location>
        <begin position="109"/>
        <end position="135"/>
    </location>
</feature>
<keyword evidence="4 7" id="KW-0812">Transmembrane</keyword>
<feature type="compositionally biased region" description="Polar residues" evidence="8">
    <location>
        <begin position="1"/>
        <end position="10"/>
    </location>
</feature>
<feature type="compositionally biased region" description="Low complexity" evidence="8">
    <location>
        <begin position="11"/>
        <end position="28"/>
    </location>
</feature>
<comment type="similarity">
    <text evidence="7">Belongs to the binding-protein-dependent transport system permease family.</text>
</comment>
<dbReference type="RefSeq" id="WP_134509562.1">
    <property type="nucleotide sequence ID" value="NZ_SOFM01000031.1"/>
</dbReference>
<dbReference type="SUPFAM" id="SSF161098">
    <property type="entry name" value="MetI-like"/>
    <property type="match status" value="1"/>
</dbReference>
<dbReference type="GO" id="GO:0055085">
    <property type="term" value="P:transmembrane transport"/>
    <property type="evidence" value="ECO:0007669"/>
    <property type="project" value="InterPro"/>
</dbReference>
<dbReference type="GO" id="GO:0005886">
    <property type="term" value="C:plasma membrane"/>
    <property type="evidence" value="ECO:0007669"/>
    <property type="project" value="UniProtKB-SubCell"/>
</dbReference>
<sequence>MKAEQTAPTRGSNPGEPEPVGSGSPGRPESTEGGSRRRGPLGTRARTAARLLPLVPAVLLLLVFLAGPVAWSFYGSFTNAALTGREARNPQWVGLDNYITLFQDPVFPLALWLTVVFVVASAIIGQNFLGLGIALLMNRANRVVGSLVGLTVVAAWVLPEIVAAFVAYAYFSKDGTLNQVLSAFGMTGPNWLFSLPMLAIILANVWRGTAFSMMVYRAALNDVPIEITEAAMIDGAGGTKRLVLITIPMIKSSITTNLMLITLQTLSVFTLIWVMTAGGPGNQSTTLPVMAFQEAFRFSDIGYGTAIATVMLLIGAAFSVVYIRASRPGKG</sequence>
<dbReference type="AlphaFoldDB" id="A0A4R8W549"/>
<accession>A0A4R8W549</accession>
<feature type="transmembrane region" description="Helical" evidence="7">
    <location>
        <begin position="191"/>
        <end position="207"/>
    </location>
</feature>
<evidence type="ECO:0000256" key="1">
    <source>
        <dbReference type="ARBA" id="ARBA00004651"/>
    </source>
</evidence>
<keyword evidence="3" id="KW-1003">Cell membrane</keyword>
<comment type="subcellular location">
    <subcellularLocation>
        <location evidence="1 7">Cell membrane</location>
        <topology evidence="1 7">Multi-pass membrane protein</topology>
    </subcellularLocation>
</comment>
<evidence type="ECO:0000256" key="7">
    <source>
        <dbReference type="RuleBase" id="RU363032"/>
    </source>
</evidence>
<evidence type="ECO:0000256" key="5">
    <source>
        <dbReference type="ARBA" id="ARBA00022989"/>
    </source>
</evidence>
<gene>
    <name evidence="10" type="ORF">E3O32_11255</name>
</gene>
<dbReference type="PANTHER" id="PTHR43005">
    <property type="entry name" value="BLR7065 PROTEIN"/>
    <property type="match status" value="1"/>
</dbReference>
<feature type="domain" description="ABC transmembrane type-1" evidence="9">
    <location>
        <begin position="112"/>
        <end position="322"/>
    </location>
</feature>
<feature type="transmembrane region" description="Helical" evidence="7">
    <location>
        <begin position="301"/>
        <end position="323"/>
    </location>
</feature>
<organism evidence="10 11">
    <name type="scientific">Cryobacterium mannosilyticum</name>
    <dbReference type="NCBI Taxonomy" id="1259190"/>
    <lineage>
        <taxon>Bacteria</taxon>
        <taxon>Bacillati</taxon>
        <taxon>Actinomycetota</taxon>
        <taxon>Actinomycetes</taxon>
        <taxon>Micrococcales</taxon>
        <taxon>Microbacteriaceae</taxon>
        <taxon>Cryobacterium</taxon>
    </lineage>
</organism>
<keyword evidence="6 7" id="KW-0472">Membrane</keyword>
<dbReference type="InterPro" id="IPR000515">
    <property type="entry name" value="MetI-like"/>
</dbReference>
<keyword evidence="2 7" id="KW-0813">Transport</keyword>
<feature type="region of interest" description="Disordered" evidence="8">
    <location>
        <begin position="1"/>
        <end position="42"/>
    </location>
</feature>
<dbReference type="PROSITE" id="PS50928">
    <property type="entry name" value="ABC_TM1"/>
    <property type="match status" value="1"/>
</dbReference>
<name>A0A4R8W549_9MICO</name>
<evidence type="ECO:0000256" key="4">
    <source>
        <dbReference type="ARBA" id="ARBA00022692"/>
    </source>
</evidence>
<dbReference type="CDD" id="cd06261">
    <property type="entry name" value="TM_PBP2"/>
    <property type="match status" value="1"/>
</dbReference>
<evidence type="ECO:0000256" key="6">
    <source>
        <dbReference type="ARBA" id="ARBA00023136"/>
    </source>
</evidence>
<feature type="transmembrane region" description="Helical" evidence="7">
    <location>
        <begin position="51"/>
        <end position="74"/>
    </location>
</feature>
<keyword evidence="5 7" id="KW-1133">Transmembrane helix</keyword>
<dbReference type="Gene3D" id="1.10.3720.10">
    <property type="entry name" value="MetI-like"/>
    <property type="match status" value="1"/>
</dbReference>
<dbReference type="InterPro" id="IPR035906">
    <property type="entry name" value="MetI-like_sf"/>
</dbReference>
<evidence type="ECO:0000313" key="10">
    <source>
        <dbReference type="EMBL" id="TFC02719.1"/>
    </source>
</evidence>
<feature type="transmembrane region" description="Helical" evidence="7">
    <location>
        <begin position="147"/>
        <end position="171"/>
    </location>
</feature>
<protein>
    <submittedName>
        <fullName evidence="10">Sugar ABC transporter permease</fullName>
    </submittedName>
</protein>
<dbReference type="PANTHER" id="PTHR43005:SF1">
    <property type="entry name" value="SPERMIDINE_PUTRESCINE TRANSPORT SYSTEM PERMEASE PROTEIN"/>
    <property type="match status" value="1"/>
</dbReference>
<evidence type="ECO:0000256" key="3">
    <source>
        <dbReference type="ARBA" id="ARBA00022475"/>
    </source>
</evidence>
<evidence type="ECO:0000256" key="8">
    <source>
        <dbReference type="SAM" id="MobiDB-lite"/>
    </source>
</evidence>
<dbReference type="EMBL" id="SOFM01000031">
    <property type="protein sequence ID" value="TFC02719.1"/>
    <property type="molecule type" value="Genomic_DNA"/>
</dbReference>
<evidence type="ECO:0000256" key="2">
    <source>
        <dbReference type="ARBA" id="ARBA00022448"/>
    </source>
</evidence>
<dbReference type="Pfam" id="PF00528">
    <property type="entry name" value="BPD_transp_1"/>
    <property type="match status" value="1"/>
</dbReference>
<feature type="transmembrane region" description="Helical" evidence="7">
    <location>
        <begin position="258"/>
        <end position="281"/>
    </location>
</feature>
<evidence type="ECO:0000259" key="9">
    <source>
        <dbReference type="PROSITE" id="PS50928"/>
    </source>
</evidence>
<evidence type="ECO:0000313" key="11">
    <source>
        <dbReference type="Proteomes" id="UP000297643"/>
    </source>
</evidence>
<keyword evidence="11" id="KW-1185">Reference proteome</keyword>
<dbReference type="Proteomes" id="UP000297643">
    <property type="component" value="Unassembled WGS sequence"/>
</dbReference>